<organism evidence="1 2">
    <name type="scientific">Methyloligella halotolerans</name>
    <dbReference type="NCBI Taxonomy" id="1177755"/>
    <lineage>
        <taxon>Bacteria</taxon>
        <taxon>Pseudomonadati</taxon>
        <taxon>Pseudomonadota</taxon>
        <taxon>Alphaproteobacteria</taxon>
        <taxon>Hyphomicrobiales</taxon>
        <taxon>Hyphomicrobiaceae</taxon>
        <taxon>Methyloligella</taxon>
    </lineage>
</organism>
<evidence type="ECO:0000313" key="1">
    <source>
        <dbReference type="EMBL" id="ODA67672.1"/>
    </source>
</evidence>
<gene>
    <name evidence="1" type="ORF">A7A08_01707</name>
</gene>
<reference evidence="1 2" key="1">
    <citation type="submission" date="2016-07" db="EMBL/GenBank/DDBJ databases">
        <title>Draft genome sequence of Methyloligella halotolerans C2T (VKM B-2706T=CCUG 61687T=DSM 25045T), a halotolerant polyhydroxybutyrate accumulating methylotroph.</title>
        <authorList>
            <person name="Vasilenko O.V."/>
            <person name="Doronina N.V."/>
            <person name="Poroshina M.N."/>
            <person name="Tarlachkov S.V."/>
            <person name="Trotsenko Y.A."/>
        </authorList>
    </citation>
    <scope>NUCLEOTIDE SEQUENCE [LARGE SCALE GENOMIC DNA]</scope>
    <source>
        <strain evidence="1 2">VKM B-2706</strain>
    </source>
</reference>
<dbReference type="Pfam" id="PF11367">
    <property type="entry name" value="Tail_completion_gp17"/>
    <property type="match status" value="1"/>
</dbReference>
<protein>
    <recommendedName>
        <fullName evidence="3">DUF3168 domain-containing protein</fullName>
    </recommendedName>
</protein>
<sequence length="122" mass="13183">MEEALTALLADVAGGERYWVRAPQGTAAPYVVLNGITGNRDYNSQGPSGYVESRVQIDCYGETYGSAKTTARAVRSALSGVRSGALLGVFIDSERDFPAADAEEVNRMFRVSIDIIVHHQET</sequence>
<proteinExistence type="predicted"/>
<evidence type="ECO:0000313" key="2">
    <source>
        <dbReference type="Proteomes" id="UP000095087"/>
    </source>
</evidence>
<dbReference type="InterPro" id="IPR021508">
    <property type="entry name" value="Gp17-like"/>
</dbReference>
<dbReference type="Gene3D" id="3.30.2000.30">
    <property type="match status" value="1"/>
</dbReference>
<dbReference type="Proteomes" id="UP000095087">
    <property type="component" value="Unassembled WGS sequence"/>
</dbReference>
<keyword evidence="2" id="KW-1185">Reference proteome</keyword>
<name>A0A1E2RZT7_9HYPH</name>
<dbReference type="RefSeq" id="WP_069094992.1">
    <property type="nucleotide sequence ID" value="NZ_MASI01000003.1"/>
</dbReference>
<evidence type="ECO:0008006" key="3">
    <source>
        <dbReference type="Google" id="ProtNLM"/>
    </source>
</evidence>
<dbReference type="OrthoDB" id="7950654at2"/>
<dbReference type="InterPro" id="IPR053745">
    <property type="entry name" value="Viral_Tail_Comp_sf"/>
</dbReference>
<dbReference type="EMBL" id="MASI01000003">
    <property type="protein sequence ID" value="ODA67672.1"/>
    <property type="molecule type" value="Genomic_DNA"/>
</dbReference>
<dbReference type="STRING" id="1177755.A7A08_01707"/>
<dbReference type="AlphaFoldDB" id="A0A1E2RZT7"/>
<accession>A0A1E2RZT7</accession>
<comment type="caution">
    <text evidence="1">The sequence shown here is derived from an EMBL/GenBank/DDBJ whole genome shotgun (WGS) entry which is preliminary data.</text>
</comment>